<dbReference type="Proteomes" id="UP001500655">
    <property type="component" value="Unassembled WGS sequence"/>
</dbReference>
<name>A0ABP4WZV0_9ACTN</name>
<reference evidence="2" key="1">
    <citation type="journal article" date="2019" name="Int. J. Syst. Evol. Microbiol.">
        <title>The Global Catalogue of Microorganisms (GCM) 10K type strain sequencing project: providing services to taxonomists for standard genome sequencing and annotation.</title>
        <authorList>
            <consortium name="The Broad Institute Genomics Platform"/>
            <consortium name="The Broad Institute Genome Sequencing Center for Infectious Disease"/>
            <person name="Wu L."/>
            <person name="Ma J."/>
        </authorList>
    </citation>
    <scope>NUCLEOTIDE SEQUENCE [LARGE SCALE GENOMIC DNA]</scope>
    <source>
        <strain evidence="2">JCM 13249</strain>
    </source>
</reference>
<accession>A0ABP4WZV0</accession>
<sequence>MYRENRWSGQLSHPYRVIRNAQNRSGEPMTRRHINDASTSVLRAVEGGWPGWEERA</sequence>
<comment type="caution">
    <text evidence="1">The sequence shown here is derived from an EMBL/GenBank/DDBJ whole genome shotgun (WGS) entry which is preliminary data.</text>
</comment>
<protein>
    <submittedName>
        <fullName evidence="1">Uncharacterized protein</fullName>
    </submittedName>
</protein>
<keyword evidence="2" id="KW-1185">Reference proteome</keyword>
<dbReference type="EMBL" id="BAAALS010000017">
    <property type="protein sequence ID" value="GAA1761920.1"/>
    <property type="molecule type" value="Genomic_DNA"/>
</dbReference>
<gene>
    <name evidence="1" type="ORF">GCM10009681_36330</name>
</gene>
<proteinExistence type="predicted"/>
<evidence type="ECO:0000313" key="2">
    <source>
        <dbReference type="Proteomes" id="UP001500655"/>
    </source>
</evidence>
<evidence type="ECO:0000313" key="1">
    <source>
        <dbReference type="EMBL" id="GAA1761920.1"/>
    </source>
</evidence>
<organism evidence="1 2">
    <name type="scientific">Luedemannella helvata</name>
    <dbReference type="NCBI Taxonomy" id="349315"/>
    <lineage>
        <taxon>Bacteria</taxon>
        <taxon>Bacillati</taxon>
        <taxon>Actinomycetota</taxon>
        <taxon>Actinomycetes</taxon>
        <taxon>Micromonosporales</taxon>
        <taxon>Micromonosporaceae</taxon>
        <taxon>Luedemannella</taxon>
    </lineage>
</organism>